<feature type="compositionally biased region" description="Polar residues" evidence="1">
    <location>
        <begin position="41"/>
        <end position="53"/>
    </location>
</feature>
<evidence type="ECO:0000256" key="1">
    <source>
        <dbReference type="SAM" id="MobiDB-lite"/>
    </source>
</evidence>
<reference evidence="2" key="2">
    <citation type="submission" date="2015-03" db="EMBL/GenBank/DDBJ databases">
        <authorList>
            <person name="Chow C.-E.T."/>
            <person name="Winget D.M."/>
            <person name="White R.A.III."/>
            <person name="Hallam S.J."/>
            <person name="Suttle C.A."/>
        </authorList>
    </citation>
    <scope>NUCLEOTIDE SEQUENCE</scope>
    <source>
        <strain evidence="2">Anoxic2_5</strain>
    </source>
</reference>
<organism evidence="2">
    <name type="scientific">uncultured marine virus</name>
    <dbReference type="NCBI Taxonomy" id="186617"/>
    <lineage>
        <taxon>Viruses</taxon>
        <taxon>environmental samples</taxon>
    </lineage>
</organism>
<accession>A0A0F7L830</accession>
<name>A0A0F7L830_9VIRU</name>
<feature type="region of interest" description="Disordered" evidence="1">
    <location>
        <begin position="1"/>
        <end position="53"/>
    </location>
</feature>
<dbReference type="EMBL" id="KR029589">
    <property type="protein sequence ID" value="AKH47181.1"/>
    <property type="molecule type" value="Genomic_DNA"/>
</dbReference>
<sequence>MAPASVAGPSRRSRLPASWRPPTTHGTPSVRGRLPGLPRWPQTSGTLPWSTST</sequence>
<proteinExistence type="predicted"/>
<reference evidence="2" key="1">
    <citation type="journal article" date="2015" name="Front. Microbiol.">
        <title>Combining genomic sequencing methods to explore viral diversity and reveal potential virus-host interactions.</title>
        <authorList>
            <person name="Chow C.E."/>
            <person name="Winget D.M."/>
            <person name="White R.A.III."/>
            <person name="Hallam S.J."/>
            <person name="Suttle C.A."/>
        </authorList>
    </citation>
    <scope>NUCLEOTIDE SEQUENCE</scope>
    <source>
        <strain evidence="2">Anoxic2_5</strain>
    </source>
</reference>
<evidence type="ECO:0000313" key="2">
    <source>
        <dbReference type="EMBL" id="AKH47181.1"/>
    </source>
</evidence>
<protein>
    <submittedName>
        <fullName evidence="2">Uncharacterized protein</fullName>
    </submittedName>
</protein>